<dbReference type="GeneTree" id="ENSGT00990000208909"/>
<evidence type="ECO:0000256" key="2">
    <source>
        <dbReference type="ARBA" id="ARBA00023002"/>
    </source>
</evidence>
<dbReference type="InterPro" id="IPR049448">
    <property type="entry name" value="ACAD9/ACADV-like_C"/>
</dbReference>
<dbReference type="GO" id="GO:0016627">
    <property type="term" value="F:oxidoreductase activity, acting on the CH-CH group of donors"/>
    <property type="evidence" value="ECO:0007669"/>
    <property type="project" value="InterPro"/>
</dbReference>
<dbReference type="InterPro" id="IPR036250">
    <property type="entry name" value="AcylCo_DH-like_C"/>
</dbReference>
<organism evidence="5 6">
    <name type="scientific">Oncorhynchus mykiss</name>
    <name type="common">Rainbow trout</name>
    <name type="synonym">Salmo gairdneri</name>
    <dbReference type="NCBI Taxonomy" id="8022"/>
    <lineage>
        <taxon>Eukaryota</taxon>
        <taxon>Metazoa</taxon>
        <taxon>Chordata</taxon>
        <taxon>Craniata</taxon>
        <taxon>Vertebrata</taxon>
        <taxon>Euteleostomi</taxon>
        <taxon>Actinopterygii</taxon>
        <taxon>Neopterygii</taxon>
        <taxon>Teleostei</taxon>
        <taxon>Protacanthopterygii</taxon>
        <taxon>Salmoniformes</taxon>
        <taxon>Salmonidae</taxon>
        <taxon>Salmoninae</taxon>
        <taxon>Oncorhynchus</taxon>
    </lineage>
</organism>
<dbReference type="Proteomes" id="UP000694395">
    <property type="component" value="Chromosome 9"/>
</dbReference>
<dbReference type="Gene3D" id="1.20.140.10">
    <property type="entry name" value="Butyryl-CoA Dehydrogenase, subunit A, domain 3"/>
    <property type="match status" value="1"/>
</dbReference>
<evidence type="ECO:0000313" key="6">
    <source>
        <dbReference type="Proteomes" id="UP000694395"/>
    </source>
</evidence>
<keyword evidence="3" id="KW-0812">Transmembrane</keyword>
<reference evidence="5" key="3">
    <citation type="submission" date="2025-09" db="UniProtKB">
        <authorList>
            <consortium name="Ensembl"/>
        </authorList>
    </citation>
    <scope>IDENTIFICATION</scope>
</reference>
<keyword evidence="3" id="KW-1133">Transmembrane helix</keyword>
<proteinExistence type="predicted"/>
<dbReference type="Pfam" id="PF21343">
    <property type="entry name" value="ACAD9-ACADV_C"/>
    <property type="match status" value="1"/>
</dbReference>
<keyword evidence="1" id="KW-0809">Transit peptide</keyword>
<dbReference type="Ensembl" id="ENSOMYT00000021278.2">
    <property type="protein sequence ID" value="ENSOMYP00000019356.2"/>
    <property type="gene ID" value="ENSOMYG00000009372.2"/>
</dbReference>
<feature type="domain" description="ACAD9/ACADV-like C-terminal" evidence="4">
    <location>
        <begin position="74"/>
        <end position="145"/>
    </location>
</feature>
<accession>A0A8C7P920</accession>
<evidence type="ECO:0000256" key="1">
    <source>
        <dbReference type="ARBA" id="ARBA00022946"/>
    </source>
</evidence>
<dbReference type="AlphaFoldDB" id="A0A8C7P920"/>
<name>A0A8C7P920_ONCMY</name>
<evidence type="ECO:0000259" key="4">
    <source>
        <dbReference type="Pfam" id="PF21343"/>
    </source>
</evidence>
<evidence type="ECO:0000313" key="5">
    <source>
        <dbReference type="Ensembl" id="ENSOMYP00000019356.2"/>
    </source>
</evidence>
<sequence>MNAVCGYASWTVTYEWVQIMGGMGFMKVRCLRIIFRIFEGTNVIIWLFVALNGFQVTKSLSECKVTNCTVVNRTGELTFPSIEQFGALDEELLLKHRKNEQFVRKRVVDWTIDLCAMVVFLSRASRSLSQGHLSAQRKKCETWCNGDVQVQGYV</sequence>
<evidence type="ECO:0000256" key="3">
    <source>
        <dbReference type="SAM" id="Phobius"/>
    </source>
</evidence>
<keyword evidence="6" id="KW-1185">Reference proteome</keyword>
<dbReference type="SUPFAM" id="SSF47203">
    <property type="entry name" value="Acyl-CoA dehydrogenase C-terminal domain-like"/>
    <property type="match status" value="1"/>
</dbReference>
<keyword evidence="2" id="KW-0560">Oxidoreductase</keyword>
<reference evidence="5" key="2">
    <citation type="submission" date="2025-08" db="UniProtKB">
        <authorList>
            <consortium name="Ensembl"/>
        </authorList>
    </citation>
    <scope>IDENTIFICATION</scope>
</reference>
<keyword evidence="3" id="KW-0472">Membrane</keyword>
<feature type="transmembrane region" description="Helical" evidence="3">
    <location>
        <begin position="33"/>
        <end position="54"/>
    </location>
</feature>
<protein>
    <recommendedName>
        <fullName evidence="4">ACAD9/ACADV-like C-terminal domain-containing protein</fullName>
    </recommendedName>
</protein>
<reference evidence="5" key="1">
    <citation type="submission" date="2020-07" db="EMBL/GenBank/DDBJ databases">
        <title>A long reads based de novo assembly of the rainbow trout Arlee double haploid line genome.</title>
        <authorList>
            <person name="Gao G."/>
            <person name="Palti Y."/>
        </authorList>
    </citation>
    <scope>NUCLEOTIDE SEQUENCE [LARGE SCALE GENOMIC DNA]</scope>
</reference>